<evidence type="ECO:0000313" key="1">
    <source>
        <dbReference type="EMBL" id="RLL07662.1"/>
    </source>
</evidence>
<dbReference type="RefSeq" id="WP_121587610.1">
    <property type="nucleotide sequence ID" value="NZ_RCHT01000044.1"/>
</dbReference>
<keyword evidence="2" id="KW-1185">Reference proteome</keyword>
<protein>
    <submittedName>
        <fullName evidence="1">Uncharacterized protein</fullName>
    </submittedName>
</protein>
<reference evidence="1 2" key="1">
    <citation type="submission" date="2018-10" db="EMBL/GenBank/DDBJ databases">
        <title>Anaerotruncus faecis sp. nov., isolated from human feces.</title>
        <authorList>
            <person name="Wang Y.-J."/>
        </authorList>
    </citation>
    <scope>NUCLEOTIDE SEQUENCE [LARGE SCALE GENOMIC DNA]</scope>
    <source>
        <strain evidence="1 2">22A2-44</strain>
    </source>
</reference>
<dbReference type="EMBL" id="RCHT01000044">
    <property type="protein sequence ID" value="RLL07662.1"/>
    <property type="molecule type" value="Genomic_DNA"/>
</dbReference>
<name>A0A498CS72_9FIRM</name>
<dbReference type="Proteomes" id="UP000276301">
    <property type="component" value="Unassembled WGS sequence"/>
</dbReference>
<accession>A0A498CS72</accession>
<proteinExistence type="predicted"/>
<dbReference type="AlphaFoldDB" id="A0A498CS72"/>
<comment type="caution">
    <text evidence="1">The sequence shown here is derived from an EMBL/GenBank/DDBJ whole genome shotgun (WGS) entry which is preliminary data.</text>
</comment>
<sequence length="68" mass="7971">MEDYRLAYYFLSSKVSEIAEILRKPLEGETREQIRNSAAARTVQAMDLLEDARRRSQEMLHASEPQRD</sequence>
<organism evidence="1 2">
    <name type="scientific">Anaerotruncus massiliensis</name>
    <name type="common">ex Liu et al. 2021</name>
    <dbReference type="NCBI Taxonomy" id="2321404"/>
    <lineage>
        <taxon>Bacteria</taxon>
        <taxon>Bacillati</taxon>
        <taxon>Bacillota</taxon>
        <taxon>Clostridia</taxon>
        <taxon>Eubacteriales</taxon>
        <taxon>Oscillospiraceae</taxon>
        <taxon>Anaerotruncus</taxon>
    </lineage>
</organism>
<evidence type="ECO:0000313" key="2">
    <source>
        <dbReference type="Proteomes" id="UP000276301"/>
    </source>
</evidence>
<gene>
    <name evidence="1" type="ORF">D4A47_13015</name>
</gene>